<evidence type="ECO:0000259" key="1">
    <source>
        <dbReference type="Pfam" id="PF04296"/>
    </source>
</evidence>
<dbReference type="InterPro" id="IPR037465">
    <property type="entry name" value="YlxR"/>
</dbReference>
<dbReference type="Pfam" id="PF04296">
    <property type="entry name" value="YlxR"/>
    <property type="match status" value="1"/>
</dbReference>
<comment type="caution">
    <text evidence="2">The sequence shown here is derived from an EMBL/GenBank/DDBJ whole genome shotgun (WGS) entry which is preliminary data.</text>
</comment>
<feature type="domain" description="YlxR" evidence="1">
    <location>
        <begin position="6"/>
        <end position="82"/>
    </location>
</feature>
<proteinExistence type="predicted"/>
<dbReference type="Proteomes" id="UP000435304">
    <property type="component" value="Unassembled WGS sequence"/>
</dbReference>
<sequence length="92" mass="10117">MDRPVRTCVGCRQRSEKFRLIRLVRRSGTCEVAADPRQTAPGRGAYVHPDPACHELAIRRRAIGRALRLEGVDPRQVADALRSVTTSGSPPA</sequence>
<dbReference type="PANTHER" id="PTHR34215:SF1">
    <property type="entry name" value="YLXR DOMAIN-CONTAINING PROTEIN"/>
    <property type="match status" value="1"/>
</dbReference>
<evidence type="ECO:0000313" key="3">
    <source>
        <dbReference type="Proteomes" id="UP000435304"/>
    </source>
</evidence>
<dbReference type="AlphaFoldDB" id="A0A6A9UWQ3"/>
<keyword evidence="3" id="KW-1185">Reference proteome</keyword>
<dbReference type="PANTHER" id="PTHR34215">
    <property type="entry name" value="BLL0784 PROTEIN"/>
    <property type="match status" value="1"/>
</dbReference>
<dbReference type="Gene3D" id="3.30.1230.10">
    <property type="entry name" value="YlxR-like"/>
    <property type="match status" value="1"/>
</dbReference>
<reference evidence="2 3" key="1">
    <citation type="submission" date="2019-12" db="EMBL/GenBank/DDBJ databases">
        <title>Auraticoccus cholistani sp. nov., an actinomycete isolated from soil of Cholistan desert.</title>
        <authorList>
            <person name="Cheema M.T."/>
        </authorList>
    </citation>
    <scope>NUCLEOTIDE SEQUENCE [LARGE SCALE GENOMIC DNA]</scope>
    <source>
        <strain evidence="2 3">F435</strain>
    </source>
</reference>
<dbReference type="SUPFAM" id="SSF64376">
    <property type="entry name" value="YlxR-like"/>
    <property type="match status" value="1"/>
</dbReference>
<dbReference type="InterPro" id="IPR007393">
    <property type="entry name" value="YlxR_dom"/>
</dbReference>
<name>A0A6A9UWQ3_9ACTN</name>
<dbReference type="InterPro" id="IPR035931">
    <property type="entry name" value="YlxR-like_sf"/>
</dbReference>
<dbReference type="EMBL" id="WPCU01000010">
    <property type="protein sequence ID" value="MVA77148.1"/>
    <property type="molecule type" value="Genomic_DNA"/>
</dbReference>
<gene>
    <name evidence="2" type="ORF">GC722_14095</name>
</gene>
<accession>A0A6A9UWQ3</accession>
<organism evidence="2 3">
    <name type="scientific">Auraticoccus cholistanensis</name>
    <dbReference type="NCBI Taxonomy" id="2656650"/>
    <lineage>
        <taxon>Bacteria</taxon>
        <taxon>Bacillati</taxon>
        <taxon>Actinomycetota</taxon>
        <taxon>Actinomycetes</taxon>
        <taxon>Propionibacteriales</taxon>
        <taxon>Propionibacteriaceae</taxon>
        <taxon>Auraticoccus</taxon>
    </lineage>
</organism>
<dbReference type="RefSeq" id="WP_408609318.1">
    <property type="nucleotide sequence ID" value="NZ_WPCU01000010.1"/>
</dbReference>
<evidence type="ECO:0000313" key="2">
    <source>
        <dbReference type="EMBL" id="MVA77148.1"/>
    </source>
</evidence>
<protein>
    <submittedName>
        <fullName evidence="2">DUF448 domain-containing protein</fullName>
    </submittedName>
</protein>